<dbReference type="Proteomes" id="UP000075391">
    <property type="component" value="Unassembled WGS sequence"/>
</dbReference>
<accession>A0A150WU86</accession>
<reference evidence="1 2" key="1">
    <citation type="submission" date="2016-03" db="EMBL/GenBank/DDBJ databases">
        <authorList>
            <person name="Ploux O."/>
        </authorList>
    </citation>
    <scope>NUCLEOTIDE SEQUENCE [LARGE SCALE GENOMIC DNA]</scope>
    <source>
        <strain evidence="1 2">BER2</strain>
    </source>
</reference>
<dbReference type="RefSeq" id="WP_063242952.1">
    <property type="nucleotide sequence ID" value="NZ_LUKF01000003.1"/>
</dbReference>
<evidence type="ECO:0000313" key="1">
    <source>
        <dbReference type="EMBL" id="KYG70035.1"/>
    </source>
</evidence>
<dbReference type="EMBL" id="LUKF01000003">
    <property type="protein sequence ID" value="KYG70035.1"/>
    <property type="molecule type" value="Genomic_DNA"/>
</dbReference>
<evidence type="ECO:0000313" key="2">
    <source>
        <dbReference type="Proteomes" id="UP000075391"/>
    </source>
</evidence>
<dbReference type="AlphaFoldDB" id="A0A150WU86"/>
<organism evidence="1 2">
    <name type="scientific">Bdellovibrio bacteriovorus</name>
    <dbReference type="NCBI Taxonomy" id="959"/>
    <lineage>
        <taxon>Bacteria</taxon>
        <taxon>Pseudomonadati</taxon>
        <taxon>Bdellovibrionota</taxon>
        <taxon>Bdellovibrionia</taxon>
        <taxon>Bdellovibrionales</taxon>
        <taxon>Pseudobdellovibrionaceae</taxon>
        <taxon>Bdellovibrio</taxon>
    </lineage>
</organism>
<sequence>MTFTREQVYALLERIREVDQAGIYEGATDKPHDIQEIVLNLDEERPETNPLVIHTPFKNLFVEEATSTTNHFFLKPNAPETYQRPFKFEVNSSVEFEPAVAKAYLHWPRQPGAKMVLKLSVNSKFKTGKLLSLNAGGISLSEGASIVGPTHVVLVANTAAQIAPANFNRKVATIENKTGADLFVGGDNTVNATTNEGIKIPPGSKIFWKNSAALWGFSVPGGKVTRIEEE</sequence>
<gene>
    <name evidence="1" type="ORF">AZI85_15190</name>
</gene>
<name>A0A150WU86_BDEBC</name>
<dbReference type="OrthoDB" id="9846524at2"/>
<proteinExistence type="predicted"/>
<protein>
    <submittedName>
        <fullName evidence="1">Uncharacterized protein</fullName>
    </submittedName>
</protein>
<comment type="caution">
    <text evidence="1">The sequence shown here is derived from an EMBL/GenBank/DDBJ whole genome shotgun (WGS) entry which is preliminary data.</text>
</comment>